<reference evidence="6" key="2">
    <citation type="submission" date="2020-12" db="EMBL/GenBank/DDBJ databases">
        <title>New Spironucleus salmonicida genome in near-complete chromosomes.</title>
        <authorList>
            <person name="Xu F."/>
            <person name="Kurt Z."/>
            <person name="Jimenez-Gonzalez A."/>
            <person name="Astvaldsson A."/>
            <person name="Andersson J.O."/>
            <person name="Svard S.G."/>
        </authorList>
    </citation>
    <scope>NUCLEOTIDE SEQUENCE</scope>
    <source>
        <strain evidence="6">ATCC 50377</strain>
    </source>
</reference>
<dbReference type="GO" id="GO:0032040">
    <property type="term" value="C:small-subunit processome"/>
    <property type="evidence" value="ECO:0007669"/>
    <property type="project" value="TreeGrafter"/>
</dbReference>
<accession>V6LH89</accession>
<dbReference type="GO" id="GO:0034511">
    <property type="term" value="F:U3 snoRNA binding"/>
    <property type="evidence" value="ECO:0007669"/>
    <property type="project" value="InterPro"/>
</dbReference>
<proteinExistence type="predicted"/>
<evidence type="ECO:0000313" key="5">
    <source>
        <dbReference type="EMBL" id="EST43907.1"/>
    </source>
</evidence>
<dbReference type="Proteomes" id="UP000018208">
    <property type="component" value="Unassembled WGS sequence"/>
</dbReference>
<keyword evidence="4" id="KW-0539">Nucleus</keyword>
<keyword evidence="7" id="KW-1185">Reference proteome</keyword>
<dbReference type="InterPro" id="IPR039241">
    <property type="entry name" value="Rrp9-like"/>
</dbReference>
<sequence length="382" mass="42043">MNIDKARREAARQILDTFQSHGVEIKKQALQEKISHIKGTSLATFTKNISKYVSINPKTQSVPTSIEFFQHQILLGAKSGEILVYNTENLQQTQHIDAAPQLRGPHSQRKHDFAKMKKRVNLPISLSHSGAVLDISAGLRTFISIGKDCIGNVRDANFNSLFTFCCDAQISSVCASEENIVIADGVKIRVFAAKEGAELFTLFGPTEVINSVRAVPRTNSVIAASEDGSLRYFSLIEQSQLIYDAKSPLYDCGALNANLFVCCGPKGVFLFSNEKKNAICQIETTGCYKIACFEGISCFAVGGKGFIKLMQVIGDDIIEIDQFDVIGHVNGMSMEIVKDELYLTACGGREQPKDRLDVGNEKSFLALWKLGSVEIKKLGRFQ</sequence>
<dbReference type="PANTHER" id="PTHR19865">
    <property type="entry name" value="U3 SMALL NUCLEOLAR RNA INTERACTING PROTEIN 2"/>
    <property type="match status" value="1"/>
</dbReference>
<dbReference type="AlphaFoldDB" id="V6LH89"/>
<dbReference type="PANTHER" id="PTHR19865:SF0">
    <property type="entry name" value="U3 SMALL NUCLEOLAR RNA-INTERACTING PROTEIN 2"/>
    <property type="match status" value="1"/>
</dbReference>
<evidence type="ECO:0000256" key="4">
    <source>
        <dbReference type="ARBA" id="ARBA00023242"/>
    </source>
</evidence>
<keyword evidence="3" id="KW-0677">Repeat</keyword>
<evidence type="ECO:0000256" key="3">
    <source>
        <dbReference type="ARBA" id="ARBA00022737"/>
    </source>
</evidence>
<name>V6LH89_9EUKA</name>
<evidence type="ECO:0000313" key="7">
    <source>
        <dbReference type="Proteomes" id="UP000018208"/>
    </source>
</evidence>
<dbReference type="InterPro" id="IPR015943">
    <property type="entry name" value="WD40/YVTN_repeat-like_dom_sf"/>
</dbReference>
<dbReference type="OrthoDB" id="189968at2759"/>
<dbReference type="VEuPathDB" id="GiardiaDB:SS50377_21126"/>
<protein>
    <submittedName>
        <fullName evidence="5">U3 small nucleolar RNA interacting protein</fullName>
    </submittedName>
</protein>
<keyword evidence="2" id="KW-0853">WD repeat</keyword>
<dbReference type="SUPFAM" id="SSF50978">
    <property type="entry name" value="WD40 repeat-like"/>
    <property type="match status" value="1"/>
</dbReference>
<evidence type="ECO:0000256" key="1">
    <source>
        <dbReference type="ARBA" id="ARBA00004123"/>
    </source>
</evidence>
<organism evidence="5">
    <name type="scientific">Spironucleus salmonicida</name>
    <dbReference type="NCBI Taxonomy" id="348837"/>
    <lineage>
        <taxon>Eukaryota</taxon>
        <taxon>Metamonada</taxon>
        <taxon>Diplomonadida</taxon>
        <taxon>Hexamitidae</taxon>
        <taxon>Hexamitinae</taxon>
        <taxon>Spironucleus</taxon>
    </lineage>
</organism>
<dbReference type="EMBL" id="AUWU02000001">
    <property type="protein sequence ID" value="KAH0577772.1"/>
    <property type="molecule type" value="Genomic_DNA"/>
</dbReference>
<gene>
    <name evidence="5" type="ORF">SS50377_16207</name>
    <name evidence="6" type="ORF">SS50377_21126</name>
</gene>
<comment type="subcellular location">
    <subcellularLocation>
        <location evidence="1">Nucleus</location>
    </subcellularLocation>
</comment>
<reference evidence="5 6" key="1">
    <citation type="journal article" date="2014" name="PLoS Genet.">
        <title>The Genome of Spironucleus salmonicida Highlights a Fish Pathogen Adapted to Fluctuating Environments.</title>
        <authorList>
            <person name="Xu F."/>
            <person name="Jerlstrom-Hultqvist J."/>
            <person name="Einarsson E."/>
            <person name="Astvaldsson A."/>
            <person name="Svard S.G."/>
            <person name="Andersson J.O."/>
        </authorList>
    </citation>
    <scope>NUCLEOTIDE SEQUENCE</scope>
    <source>
        <strain evidence="6">ATCC 50377</strain>
    </source>
</reference>
<evidence type="ECO:0000256" key="2">
    <source>
        <dbReference type="ARBA" id="ARBA00022574"/>
    </source>
</evidence>
<evidence type="ECO:0000313" key="6">
    <source>
        <dbReference type="EMBL" id="KAH0577772.1"/>
    </source>
</evidence>
<dbReference type="EMBL" id="KI546130">
    <property type="protein sequence ID" value="EST43907.1"/>
    <property type="molecule type" value="Genomic_DNA"/>
</dbReference>
<dbReference type="Gene3D" id="2.130.10.10">
    <property type="entry name" value="YVTN repeat-like/Quinoprotein amine dehydrogenase"/>
    <property type="match status" value="1"/>
</dbReference>
<dbReference type="InterPro" id="IPR036322">
    <property type="entry name" value="WD40_repeat_dom_sf"/>
</dbReference>